<reference evidence="1" key="1">
    <citation type="submission" date="2021-01" db="EMBL/GenBank/DDBJ databases">
        <authorList>
            <consortium name="Genoscope - CEA"/>
            <person name="William W."/>
        </authorList>
    </citation>
    <scope>NUCLEOTIDE SEQUENCE</scope>
</reference>
<evidence type="ECO:0000313" key="2">
    <source>
        <dbReference type="Proteomes" id="UP000692954"/>
    </source>
</evidence>
<organism evidence="1 2">
    <name type="scientific">Paramecium sonneborni</name>
    <dbReference type="NCBI Taxonomy" id="65129"/>
    <lineage>
        <taxon>Eukaryota</taxon>
        <taxon>Sar</taxon>
        <taxon>Alveolata</taxon>
        <taxon>Ciliophora</taxon>
        <taxon>Intramacronucleata</taxon>
        <taxon>Oligohymenophorea</taxon>
        <taxon>Peniculida</taxon>
        <taxon>Parameciidae</taxon>
        <taxon>Paramecium</taxon>
    </lineage>
</organism>
<dbReference type="AlphaFoldDB" id="A0A8S1L1Y3"/>
<accession>A0A8S1L1Y3</accession>
<dbReference type="Proteomes" id="UP000692954">
    <property type="component" value="Unassembled WGS sequence"/>
</dbReference>
<proteinExistence type="predicted"/>
<gene>
    <name evidence="1" type="ORF">PSON_ATCC_30995.1.T0160016</name>
</gene>
<dbReference type="EMBL" id="CAJJDN010000016">
    <property type="protein sequence ID" value="CAD8061858.1"/>
    <property type="molecule type" value="Genomic_DNA"/>
</dbReference>
<evidence type="ECO:0000313" key="1">
    <source>
        <dbReference type="EMBL" id="CAD8061858.1"/>
    </source>
</evidence>
<sequence length="133" mass="16279">MGTCMKRIYDQYHFLIQKQYFQFNQQRQHFQPLTGYFMHPSYEDKNPHLSFVSWCNQQNYEIKMGKFYQTQACEVQDRWTIIISSIDDFQFDSSKFIQRKSVKKNLLNNLLLDNYHILSSFFQFLKYSIIKII</sequence>
<protein>
    <submittedName>
        <fullName evidence="1">Uncharacterized protein</fullName>
    </submittedName>
</protein>
<name>A0A8S1L1Y3_9CILI</name>
<keyword evidence="2" id="KW-1185">Reference proteome</keyword>
<comment type="caution">
    <text evidence="1">The sequence shown here is derived from an EMBL/GenBank/DDBJ whole genome shotgun (WGS) entry which is preliminary data.</text>
</comment>